<dbReference type="InterPro" id="IPR057264">
    <property type="entry name" value="Ribosomal_uL24_C"/>
</dbReference>
<keyword evidence="3 5" id="KW-0687">Ribonucleoprotein</keyword>
<comment type="subunit">
    <text evidence="5">Part of the 50S ribosomal subunit.</text>
</comment>
<reference evidence="8" key="1">
    <citation type="submission" date="2017-09" db="EMBL/GenBank/DDBJ databases">
        <title>Depth-based differentiation of microbial function through sediment-hosted aquifers and enrichment of novel symbionts in the deep terrestrial subsurface.</title>
        <authorList>
            <person name="Probst A.J."/>
            <person name="Ladd B."/>
            <person name="Jarett J.K."/>
            <person name="Geller-Mcgrath D.E."/>
            <person name="Sieber C.M.K."/>
            <person name="Emerson J.B."/>
            <person name="Anantharaman K."/>
            <person name="Thomas B.C."/>
            <person name="Malmstrom R."/>
            <person name="Stieglmeier M."/>
            <person name="Klingl A."/>
            <person name="Woyke T."/>
            <person name="Ryan C.M."/>
            <person name="Banfield J.F."/>
        </authorList>
    </citation>
    <scope>NUCLEOTIDE SEQUENCE [LARGE SCALE GENOMIC DNA]</scope>
</reference>
<evidence type="ECO:0000313" key="8">
    <source>
        <dbReference type="Proteomes" id="UP000229056"/>
    </source>
</evidence>
<dbReference type="GO" id="GO:0006412">
    <property type="term" value="P:translation"/>
    <property type="evidence" value="ECO:0007669"/>
    <property type="project" value="UniProtKB-UniRule"/>
</dbReference>
<comment type="caution">
    <text evidence="7">The sequence shown here is derived from an EMBL/GenBank/DDBJ whole genome shotgun (WGS) entry which is preliminary data.</text>
</comment>
<dbReference type="EMBL" id="PEZY01000012">
    <property type="protein sequence ID" value="PIS05735.1"/>
    <property type="molecule type" value="Genomic_DNA"/>
</dbReference>
<dbReference type="GO" id="GO:0019843">
    <property type="term" value="F:rRNA binding"/>
    <property type="evidence" value="ECO:0007669"/>
    <property type="project" value="UniProtKB-UniRule"/>
</dbReference>
<comment type="function">
    <text evidence="5">One of two assembly initiator proteins, it binds directly to the 5'-end of the 23S rRNA, where it nucleates assembly of the 50S subunit.</text>
</comment>
<dbReference type="GO" id="GO:0005840">
    <property type="term" value="C:ribosome"/>
    <property type="evidence" value="ECO:0007669"/>
    <property type="project" value="UniProtKB-KW"/>
</dbReference>
<dbReference type="GO" id="GO:1990904">
    <property type="term" value="C:ribonucleoprotein complex"/>
    <property type="evidence" value="ECO:0007669"/>
    <property type="project" value="UniProtKB-KW"/>
</dbReference>
<dbReference type="InterPro" id="IPR003256">
    <property type="entry name" value="Ribosomal_uL24"/>
</dbReference>
<gene>
    <name evidence="5 7" type="primary">rplX</name>
    <name evidence="7" type="ORF">COT80_03105</name>
</gene>
<dbReference type="AlphaFoldDB" id="A0A2H0W2Z6"/>
<evidence type="ECO:0000256" key="3">
    <source>
        <dbReference type="ARBA" id="ARBA00023274"/>
    </source>
</evidence>
<dbReference type="InterPro" id="IPR041988">
    <property type="entry name" value="Ribosomal_uL24_KOW"/>
</dbReference>
<dbReference type="GO" id="GO:0003735">
    <property type="term" value="F:structural constituent of ribosome"/>
    <property type="evidence" value="ECO:0007669"/>
    <property type="project" value="InterPro"/>
</dbReference>
<dbReference type="NCBIfam" id="TIGR01079">
    <property type="entry name" value="rplX_bact"/>
    <property type="match status" value="1"/>
</dbReference>
<evidence type="ECO:0000256" key="4">
    <source>
        <dbReference type="ARBA" id="ARBA00035206"/>
    </source>
</evidence>
<dbReference type="InterPro" id="IPR008991">
    <property type="entry name" value="Translation_prot_SH3-like_sf"/>
</dbReference>
<dbReference type="PANTHER" id="PTHR12903">
    <property type="entry name" value="MITOCHONDRIAL RIBOSOMAL PROTEIN L24"/>
    <property type="match status" value="1"/>
</dbReference>
<evidence type="ECO:0000256" key="5">
    <source>
        <dbReference type="HAMAP-Rule" id="MF_01326"/>
    </source>
</evidence>
<comment type="similarity">
    <text evidence="1 5">Belongs to the universal ribosomal protein uL24 family.</text>
</comment>
<protein>
    <recommendedName>
        <fullName evidence="4 5">Large ribosomal subunit protein uL24</fullName>
    </recommendedName>
</protein>
<dbReference type="CDD" id="cd06089">
    <property type="entry name" value="KOW_RPL26"/>
    <property type="match status" value="1"/>
</dbReference>
<dbReference type="HAMAP" id="MF_01326_B">
    <property type="entry name" value="Ribosomal_uL24_B"/>
    <property type="match status" value="1"/>
</dbReference>
<dbReference type="InterPro" id="IPR014722">
    <property type="entry name" value="Rib_uL2_dom2"/>
</dbReference>
<organism evidence="7 8">
    <name type="scientific">Candidatus Buchananbacteria bacterium CG10_big_fil_rev_8_21_14_0_10_33_19</name>
    <dbReference type="NCBI Taxonomy" id="1974525"/>
    <lineage>
        <taxon>Bacteria</taxon>
        <taxon>Candidatus Buchananiibacteriota</taxon>
    </lineage>
</organism>
<dbReference type="Pfam" id="PF00467">
    <property type="entry name" value="KOW"/>
    <property type="match status" value="1"/>
</dbReference>
<dbReference type="InterPro" id="IPR005824">
    <property type="entry name" value="KOW"/>
</dbReference>
<accession>A0A2H0W2Z6</accession>
<proteinExistence type="inferred from homology"/>
<evidence type="ECO:0000256" key="2">
    <source>
        <dbReference type="ARBA" id="ARBA00022980"/>
    </source>
</evidence>
<dbReference type="SMART" id="SM00739">
    <property type="entry name" value="KOW"/>
    <property type="match status" value="1"/>
</dbReference>
<evidence type="ECO:0000256" key="1">
    <source>
        <dbReference type="ARBA" id="ARBA00010618"/>
    </source>
</evidence>
<comment type="function">
    <text evidence="5">One of the proteins that surrounds the polypeptide exit tunnel on the outside of the subunit.</text>
</comment>
<dbReference type="SUPFAM" id="SSF50104">
    <property type="entry name" value="Translation proteins SH3-like domain"/>
    <property type="match status" value="1"/>
</dbReference>
<dbReference type="Pfam" id="PF17136">
    <property type="entry name" value="ribosomal_L24"/>
    <property type="match status" value="1"/>
</dbReference>
<keyword evidence="5" id="KW-0694">RNA-binding</keyword>
<sequence>MKIKTGDKVKMMSGKDKGKIGKVLQVFINEDRVVVEGLNLMIKHQKAKKQGEKGQRIQFPSPVNASNVALICPKCGKDTRIGSERIVSADKSKTIKNRVCKKCKEVI</sequence>
<name>A0A2H0W2Z6_9BACT</name>
<dbReference type="Proteomes" id="UP000229056">
    <property type="component" value="Unassembled WGS sequence"/>
</dbReference>
<feature type="domain" description="KOW" evidence="6">
    <location>
        <begin position="2"/>
        <end position="29"/>
    </location>
</feature>
<keyword evidence="5" id="KW-0699">rRNA-binding</keyword>
<evidence type="ECO:0000259" key="6">
    <source>
        <dbReference type="SMART" id="SM00739"/>
    </source>
</evidence>
<evidence type="ECO:0000313" key="7">
    <source>
        <dbReference type="EMBL" id="PIS05735.1"/>
    </source>
</evidence>
<keyword evidence="2 5" id="KW-0689">Ribosomal protein</keyword>
<dbReference type="Gene3D" id="2.30.30.30">
    <property type="match status" value="1"/>
</dbReference>